<dbReference type="RefSeq" id="WP_184842181.1">
    <property type="nucleotide sequence ID" value="NZ_JACHMN010000003.1"/>
</dbReference>
<keyword evidence="2" id="KW-1185">Reference proteome</keyword>
<proteinExistence type="predicted"/>
<dbReference type="Proteomes" id="UP000587527">
    <property type="component" value="Unassembled WGS sequence"/>
</dbReference>
<dbReference type="EMBL" id="JACHMN010000003">
    <property type="protein sequence ID" value="MBB5872481.1"/>
    <property type="molecule type" value="Genomic_DNA"/>
</dbReference>
<dbReference type="InterPro" id="IPR012337">
    <property type="entry name" value="RNaseH-like_sf"/>
</dbReference>
<name>A0A841C0S3_9ACTN</name>
<dbReference type="AlphaFoldDB" id="A0A841C0S3"/>
<gene>
    <name evidence="1" type="ORF">F4553_005915</name>
</gene>
<protein>
    <recommendedName>
        <fullName evidence="3">NurA domain-containing protein</fullName>
    </recommendedName>
</protein>
<sequence>MGFYVDAWDPGFGVSLDSEAGGPAEPSSAKVDPTVEVAPESWAPIGPPPGLSRPETVLLLDGVRRIDGSIWTDSTYAPLPGIAGSYAAGVVRCREGRLAEIASARIRRGLFTASPDQQDIDAGQGITYEISFHSGADQMALKAAMQSSLLELERNIATELHEDGALTIVDGPLRGPGGSPHSLGYVKTQKKRYLPEKLLGVVGALRSTQRTPIFKMSAPWERYTWYLRQPGNEMAPWSGIVRVECSGDLPVERAIELADLSTATLPRFASSTVKDPRAPHQLMPIAGLEKQLRRLLGDSRLLHRRLLTASTVRPLSLP</sequence>
<evidence type="ECO:0008006" key="3">
    <source>
        <dbReference type="Google" id="ProtNLM"/>
    </source>
</evidence>
<reference evidence="1 2" key="1">
    <citation type="submission" date="2020-08" db="EMBL/GenBank/DDBJ databases">
        <title>Sequencing the genomes of 1000 actinobacteria strains.</title>
        <authorList>
            <person name="Klenk H.-P."/>
        </authorList>
    </citation>
    <scope>NUCLEOTIDE SEQUENCE [LARGE SCALE GENOMIC DNA]</scope>
    <source>
        <strain evidence="1 2">DSM 45362</strain>
    </source>
</reference>
<evidence type="ECO:0000313" key="2">
    <source>
        <dbReference type="Proteomes" id="UP000587527"/>
    </source>
</evidence>
<dbReference type="SUPFAM" id="SSF53098">
    <property type="entry name" value="Ribonuclease H-like"/>
    <property type="match status" value="1"/>
</dbReference>
<organism evidence="1 2">
    <name type="scientific">Allocatelliglobosispora scoriae</name>
    <dbReference type="NCBI Taxonomy" id="643052"/>
    <lineage>
        <taxon>Bacteria</taxon>
        <taxon>Bacillati</taxon>
        <taxon>Actinomycetota</taxon>
        <taxon>Actinomycetes</taxon>
        <taxon>Micromonosporales</taxon>
        <taxon>Micromonosporaceae</taxon>
        <taxon>Allocatelliglobosispora</taxon>
    </lineage>
</organism>
<evidence type="ECO:0000313" key="1">
    <source>
        <dbReference type="EMBL" id="MBB5872481.1"/>
    </source>
</evidence>
<comment type="caution">
    <text evidence="1">The sequence shown here is derived from an EMBL/GenBank/DDBJ whole genome shotgun (WGS) entry which is preliminary data.</text>
</comment>
<accession>A0A841C0S3</accession>